<dbReference type="InterPro" id="IPR023827">
    <property type="entry name" value="Peptidase_S8_Asp-AS"/>
</dbReference>
<evidence type="ECO:0000256" key="10">
    <source>
        <dbReference type="PROSITE-ProRule" id="PRU01240"/>
    </source>
</evidence>
<dbReference type="GO" id="GO:0006508">
    <property type="term" value="P:proteolysis"/>
    <property type="evidence" value="ECO:0007669"/>
    <property type="project" value="UniProtKB-KW"/>
</dbReference>
<keyword evidence="7 10" id="KW-0720">Serine protease</keyword>
<reference evidence="16" key="1">
    <citation type="submission" date="2016-06" db="EMBL/GenBank/DDBJ databases">
        <title>Parallel loss of symbiosis genes in relatives of nitrogen-fixing non-legume Parasponia.</title>
        <authorList>
            <person name="Van Velzen R."/>
            <person name="Holmer R."/>
            <person name="Bu F."/>
            <person name="Rutten L."/>
            <person name="Van Zeijl A."/>
            <person name="Liu W."/>
            <person name="Santuari L."/>
            <person name="Cao Q."/>
            <person name="Sharma T."/>
            <person name="Shen D."/>
            <person name="Roswanjaya Y."/>
            <person name="Wardhani T."/>
            <person name="Kalhor M.S."/>
            <person name="Jansen J."/>
            <person name="Van den Hoogen J."/>
            <person name="Gungor B."/>
            <person name="Hartog M."/>
            <person name="Hontelez J."/>
            <person name="Verver J."/>
            <person name="Yang W.-C."/>
            <person name="Schijlen E."/>
            <person name="Repin R."/>
            <person name="Schilthuizen M."/>
            <person name="Schranz E."/>
            <person name="Heidstra R."/>
            <person name="Miyata K."/>
            <person name="Fedorova E."/>
            <person name="Kohlen W."/>
            <person name="Bisseling T."/>
            <person name="Smit S."/>
            <person name="Geurts R."/>
        </authorList>
    </citation>
    <scope>NUCLEOTIDE SEQUENCE [LARGE SCALE GENOMIC DNA]</scope>
    <source>
        <strain evidence="16">cv. RG33-2</strain>
    </source>
</reference>
<accession>A0A2P5F0H8</accession>
<dbReference type="Gene3D" id="3.30.70.80">
    <property type="entry name" value="Peptidase S8 propeptide/proteinase inhibitor I9"/>
    <property type="match status" value="1"/>
</dbReference>
<dbReference type="Gene3D" id="3.50.30.30">
    <property type="match status" value="1"/>
</dbReference>
<evidence type="ECO:0000256" key="11">
    <source>
        <dbReference type="RuleBase" id="RU003355"/>
    </source>
</evidence>
<dbReference type="OrthoDB" id="206201at2759"/>
<dbReference type="InterPro" id="IPR010259">
    <property type="entry name" value="S8pro/Inhibitor_I9"/>
</dbReference>
<evidence type="ECO:0000256" key="6">
    <source>
        <dbReference type="ARBA" id="ARBA00022801"/>
    </source>
</evidence>
<dbReference type="FunCoup" id="A0A2P5F0H8">
    <property type="interactions" value="33"/>
</dbReference>
<evidence type="ECO:0000256" key="9">
    <source>
        <dbReference type="PIRSR" id="PIRSR615500-1"/>
    </source>
</evidence>
<dbReference type="PANTHER" id="PTHR10795">
    <property type="entry name" value="PROPROTEIN CONVERTASE SUBTILISIN/KEXIN"/>
    <property type="match status" value="1"/>
</dbReference>
<evidence type="ECO:0000259" key="13">
    <source>
        <dbReference type="Pfam" id="PF05922"/>
    </source>
</evidence>
<dbReference type="Pfam" id="PF17766">
    <property type="entry name" value="fn3_6"/>
    <property type="match status" value="1"/>
</dbReference>
<keyword evidence="16" id="KW-1185">Reference proteome</keyword>
<name>A0A2P5F0H8_TREOI</name>
<comment type="subcellular location">
    <subcellularLocation>
        <location evidence="1">Secreted</location>
    </subcellularLocation>
</comment>
<evidence type="ECO:0000256" key="3">
    <source>
        <dbReference type="ARBA" id="ARBA00022525"/>
    </source>
</evidence>
<dbReference type="Pfam" id="PF05922">
    <property type="entry name" value="Inhibitor_I9"/>
    <property type="match status" value="1"/>
</dbReference>
<gene>
    <name evidence="15" type="primary">TorSBT22</name>
    <name evidence="15" type="ORF">TorRG33x02_128570</name>
</gene>
<dbReference type="Pfam" id="PF00082">
    <property type="entry name" value="Peptidase_S8"/>
    <property type="match status" value="1"/>
</dbReference>
<evidence type="ECO:0000256" key="5">
    <source>
        <dbReference type="ARBA" id="ARBA00022729"/>
    </source>
</evidence>
<dbReference type="PROSITE" id="PS00138">
    <property type="entry name" value="SUBTILASE_SER"/>
    <property type="match status" value="1"/>
</dbReference>
<evidence type="ECO:0000256" key="7">
    <source>
        <dbReference type="ARBA" id="ARBA00022825"/>
    </source>
</evidence>
<organism evidence="15 16">
    <name type="scientific">Trema orientale</name>
    <name type="common">Charcoal tree</name>
    <name type="synonym">Celtis orientalis</name>
    <dbReference type="NCBI Taxonomy" id="63057"/>
    <lineage>
        <taxon>Eukaryota</taxon>
        <taxon>Viridiplantae</taxon>
        <taxon>Streptophyta</taxon>
        <taxon>Embryophyta</taxon>
        <taxon>Tracheophyta</taxon>
        <taxon>Spermatophyta</taxon>
        <taxon>Magnoliopsida</taxon>
        <taxon>eudicotyledons</taxon>
        <taxon>Gunneridae</taxon>
        <taxon>Pentapetalae</taxon>
        <taxon>rosids</taxon>
        <taxon>fabids</taxon>
        <taxon>Rosales</taxon>
        <taxon>Cannabaceae</taxon>
        <taxon>Trema</taxon>
    </lineage>
</organism>
<feature type="domain" description="Inhibitor I9" evidence="13">
    <location>
        <begin position="73"/>
        <end position="135"/>
    </location>
</feature>
<keyword evidence="3" id="KW-0964">Secreted</keyword>
<feature type="domain" description="Subtilisin-like protease fibronectin type-III" evidence="14">
    <location>
        <begin position="729"/>
        <end position="823"/>
    </location>
</feature>
<dbReference type="SUPFAM" id="SSF52743">
    <property type="entry name" value="Subtilisin-like"/>
    <property type="match status" value="1"/>
</dbReference>
<dbReference type="Proteomes" id="UP000237000">
    <property type="component" value="Unassembled WGS sequence"/>
</dbReference>
<dbReference type="InterPro" id="IPR041469">
    <property type="entry name" value="Subtilisin-like_FN3"/>
</dbReference>
<dbReference type="Gene3D" id="3.40.50.200">
    <property type="entry name" value="Peptidase S8/S53 domain"/>
    <property type="match status" value="1"/>
</dbReference>
<keyword evidence="4 10" id="KW-0645">Protease</keyword>
<dbReference type="InterPro" id="IPR015500">
    <property type="entry name" value="Peptidase_S8_subtilisin-rel"/>
</dbReference>
<dbReference type="PROSITE" id="PS00136">
    <property type="entry name" value="SUBTILASE_ASP"/>
    <property type="match status" value="1"/>
</dbReference>
<dbReference type="InterPro" id="IPR000209">
    <property type="entry name" value="Peptidase_S8/S53_dom"/>
</dbReference>
<dbReference type="EMBL" id="JXTC01000075">
    <property type="protein sequence ID" value="PON91294.1"/>
    <property type="molecule type" value="Genomic_DNA"/>
</dbReference>
<feature type="domain" description="Peptidase S8/S53" evidence="12">
    <location>
        <begin position="161"/>
        <end position="660"/>
    </location>
</feature>
<protein>
    <submittedName>
        <fullName evidence="15">Subtilase</fullName>
    </submittedName>
</protein>
<evidence type="ECO:0000256" key="2">
    <source>
        <dbReference type="ARBA" id="ARBA00011073"/>
    </source>
</evidence>
<dbReference type="PROSITE" id="PS51892">
    <property type="entry name" value="SUBTILASE"/>
    <property type="match status" value="1"/>
</dbReference>
<dbReference type="GO" id="GO:0004252">
    <property type="term" value="F:serine-type endopeptidase activity"/>
    <property type="evidence" value="ECO:0007669"/>
    <property type="project" value="UniProtKB-UniRule"/>
</dbReference>
<keyword evidence="8" id="KW-0325">Glycoprotein</keyword>
<dbReference type="InterPro" id="IPR022398">
    <property type="entry name" value="Peptidase_S8_His-AS"/>
</dbReference>
<dbReference type="GO" id="GO:0005576">
    <property type="term" value="C:extracellular region"/>
    <property type="evidence" value="ECO:0007669"/>
    <property type="project" value="UniProtKB-SubCell"/>
</dbReference>
<dbReference type="CDD" id="cd02120">
    <property type="entry name" value="PA_subtilisin_like"/>
    <property type="match status" value="1"/>
</dbReference>
<dbReference type="PRINTS" id="PR00723">
    <property type="entry name" value="SUBTILISIN"/>
</dbReference>
<comment type="caution">
    <text evidence="15">The sequence shown here is derived from an EMBL/GenBank/DDBJ whole genome shotgun (WGS) entry which is preliminary data.</text>
</comment>
<evidence type="ECO:0000256" key="1">
    <source>
        <dbReference type="ARBA" id="ARBA00004613"/>
    </source>
</evidence>
<feature type="active site" description="Charge relay system" evidence="9 10">
    <location>
        <position position="611"/>
    </location>
</feature>
<dbReference type="InterPro" id="IPR036852">
    <property type="entry name" value="Peptidase_S8/S53_dom_sf"/>
</dbReference>
<dbReference type="InParanoid" id="A0A2P5F0H8"/>
<comment type="similarity">
    <text evidence="2 10 11">Belongs to the peptidase S8 family.</text>
</comment>
<evidence type="ECO:0000259" key="14">
    <source>
        <dbReference type="Pfam" id="PF17766"/>
    </source>
</evidence>
<dbReference type="STRING" id="63057.A0A2P5F0H8"/>
<keyword evidence="5" id="KW-0732">Signal</keyword>
<evidence type="ECO:0000313" key="15">
    <source>
        <dbReference type="EMBL" id="PON91294.1"/>
    </source>
</evidence>
<evidence type="ECO:0000256" key="4">
    <source>
        <dbReference type="ARBA" id="ARBA00022670"/>
    </source>
</evidence>
<dbReference type="InterPro" id="IPR037045">
    <property type="entry name" value="S8pro/Inhibitor_I9_sf"/>
</dbReference>
<evidence type="ECO:0000256" key="8">
    <source>
        <dbReference type="ARBA" id="ARBA00023180"/>
    </source>
</evidence>
<keyword evidence="6 10" id="KW-0378">Hydrolase</keyword>
<dbReference type="InterPro" id="IPR034197">
    <property type="entry name" value="Peptidases_S8_3"/>
</dbReference>
<evidence type="ECO:0000259" key="12">
    <source>
        <dbReference type="Pfam" id="PF00082"/>
    </source>
</evidence>
<feature type="active site" description="Charge relay system" evidence="9 10">
    <location>
        <position position="246"/>
    </location>
</feature>
<dbReference type="PROSITE" id="PS00137">
    <property type="entry name" value="SUBTILASE_HIS"/>
    <property type="match status" value="1"/>
</dbReference>
<evidence type="ECO:0000313" key="16">
    <source>
        <dbReference type="Proteomes" id="UP000237000"/>
    </source>
</evidence>
<dbReference type="InterPro" id="IPR023828">
    <property type="entry name" value="Peptidase_S8_Ser-AS"/>
</dbReference>
<dbReference type="InterPro" id="IPR045051">
    <property type="entry name" value="SBT"/>
</dbReference>
<dbReference type="Gene3D" id="2.60.40.2310">
    <property type="match status" value="1"/>
</dbReference>
<sequence length="830" mass="88651">MRERASSISFIFLFSLKMEAIFILMILFTLCLAEERHLFLVMLEGDPVAFLGGSPSHKDNRVDPNSEVSKAHAKRLVDSHDQILQSTLERGSYSKLYSFKHILNGFAVHTTPSQASKLKHAQGVKLVERDRGARLMTTYTPQFLGIPQGVWTQGGGERNAGEGIVIGFVDTGIVPTHPSFAFDPLRPFTSNISSHFSGACETGPRFPASSCNGKIVSARFFSAGAQAAATLNTSVDFLSPFDAVGHGSHVASTAAGNGGVPVVVNGFFYGRASGMAPRARIAVYKAVYPTVATLTDVVSAIDQAVVDGVDILTLSVGPDEPPEDTVTFLNIFDIVMLFARRAGIFVVQAAGNKGPGPSTVVSYSPWAVGVAASSTDRSYPACLLLGNGHKIGGVGLSGPSFGNGFFLHKLVLAKDAVKTNGSFPKTPSYIEECQYPEALDPNVVRGSIVICTFSEGFFNGTSSVTSIIYTAKALGFVGFLLVANPSYGDFIAEPIPFDVSGILIPKVADVKVILHYYEEHTRRDEKEFVRRFRAKAAIGEGRVASLKDKEPAVSRFSSRGPDFIDANRNPTDVLKPDILAPGHQVWAAWSPISASDPILEGLNFALLSGTSMAAPHVAGIAALIKQCNPLWTPSMIMSAIATTATKYDANNGQVIMAEGFGIGSLYPSTPFEFGSGLVSPKRAIDPGLVFSSGYEDYIAFLCSLPGMNPATIKTALGESCKNLLTHPANLNLPSITISALIGSRLVRRTVKNVQGKPETYLCAVLPPNGTTVSLNPPWFTIAPQGTQELDLQFNVTKAMDDFSFGEIVLTGSLNHIIRIPLSVYPISVSN</sequence>
<feature type="active site" description="Charge relay system" evidence="9 10">
    <location>
        <position position="170"/>
    </location>
</feature>
<proteinExistence type="inferred from homology"/>
<dbReference type="AlphaFoldDB" id="A0A2P5F0H8"/>
<dbReference type="CDD" id="cd04852">
    <property type="entry name" value="Peptidases_S8_3"/>
    <property type="match status" value="1"/>
</dbReference>